<dbReference type="Gene3D" id="2.40.10.120">
    <property type="match status" value="1"/>
</dbReference>
<keyword evidence="15" id="KW-0472">Membrane</keyword>
<comment type="similarity">
    <text evidence="4">Belongs to the peptidase S1C family.</text>
</comment>
<keyword evidence="9" id="KW-0053">Apoptosis</keyword>
<dbReference type="SMART" id="SM00228">
    <property type="entry name" value="PDZ"/>
    <property type="match status" value="1"/>
</dbReference>
<dbReference type="GO" id="GO:0006508">
    <property type="term" value="P:proteolysis"/>
    <property type="evidence" value="ECO:0007669"/>
    <property type="project" value="UniProtKB-KW"/>
</dbReference>
<evidence type="ECO:0000256" key="10">
    <source>
        <dbReference type="ARBA" id="ARBA00022801"/>
    </source>
</evidence>
<evidence type="ECO:0000256" key="11">
    <source>
        <dbReference type="ARBA" id="ARBA00022825"/>
    </source>
</evidence>
<dbReference type="EMBL" id="VIIS01000126">
    <property type="protein sequence ID" value="KAF0312969.1"/>
    <property type="molecule type" value="Genomic_DNA"/>
</dbReference>
<evidence type="ECO:0000256" key="7">
    <source>
        <dbReference type="ARBA" id="ARBA00022670"/>
    </source>
</evidence>
<keyword evidence="22" id="KW-1185">Reference proteome</keyword>
<feature type="domain" description="PDZ" evidence="20">
    <location>
        <begin position="334"/>
        <end position="420"/>
    </location>
</feature>
<evidence type="ECO:0000256" key="5">
    <source>
        <dbReference type="ARBA" id="ARBA00013033"/>
    </source>
</evidence>
<dbReference type="EMBL" id="VIIS01000126">
    <property type="protein sequence ID" value="KAF0312970.1"/>
    <property type="molecule type" value="Genomic_DNA"/>
</dbReference>
<evidence type="ECO:0000259" key="20">
    <source>
        <dbReference type="PROSITE" id="PS50106"/>
    </source>
</evidence>
<dbReference type="AlphaFoldDB" id="A0A6A4X9Q8"/>
<dbReference type="PANTHER" id="PTHR22939:SF129">
    <property type="entry name" value="SERINE PROTEASE HTRA2, MITOCHONDRIAL"/>
    <property type="match status" value="1"/>
</dbReference>
<sequence>MNCSSAGPLMAAVWGSAVCRLGRTVLQRAPPVTRPLAAVDGHFQVRCVASGRDRRSDGGRDSGSRRQASLSAAGGGLAALLVGLSERSGERSDPAPPGPLRRLLAALLPSVSAAKGLGTDPNDTAGKGGAPASSRRQQYSFIADVVDKTAPALVYIEIKDMRRRGMFGGPATASNGSGFIVNSDGLIMTNAHVVVNTPHSTVQVRLHDGRTFKGTVESVDIGSDLATVRIPAKNLPTLRLGVSNDLRLGEWVVALGSPLGLSNTITAGVVSAVNRPSAELGLHGKDMQYIQTDAAITFGNSGGPLVNLDGEVIGINAMKVTSGISFAIPIDYAKLFLARADEGKIRQRPALSPGGRRYLGITMLTLTPAIIQELMLRQPDFPQDLTHGVLVWKLVVGSPAHACGLKPGDVITHINDQPIRAAADVYRLLDGSDQLVVTVRRHSETRRLRVAPEPAA</sequence>
<evidence type="ECO:0000256" key="17">
    <source>
        <dbReference type="ARBA" id="ARBA00029644"/>
    </source>
</evidence>
<evidence type="ECO:0000256" key="15">
    <source>
        <dbReference type="ARBA" id="ARBA00023136"/>
    </source>
</evidence>
<evidence type="ECO:0000313" key="22">
    <source>
        <dbReference type="Proteomes" id="UP000440578"/>
    </source>
</evidence>
<dbReference type="InterPro" id="IPR041489">
    <property type="entry name" value="PDZ_6"/>
</dbReference>
<evidence type="ECO:0000256" key="6">
    <source>
        <dbReference type="ARBA" id="ARBA00016929"/>
    </source>
</evidence>
<evidence type="ECO:0000256" key="12">
    <source>
        <dbReference type="ARBA" id="ARBA00022946"/>
    </source>
</evidence>
<dbReference type="Proteomes" id="UP000440578">
    <property type="component" value="Unassembled WGS sequence"/>
</dbReference>
<evidence type="ECO:0000256" key="9">
    <source>
        <dbReference type="ARBA" id="ARBA00022703"/>
    </source>
</evidence>
<comment type="function">
    <text evidence="18">Serine protease that shows proteolytic activity against a non-specific substrate beta-casein. Promotes or induces cell death either by direct binding to and inhibition of BIRC proteins (also called inhibitor of apoptosis proteins, IAPs), leading to an increase in caspase activity, or by a BIRC inhibition-independent, caspase-independent and serine protease activity-dependent mechanism. Can antagonize antiapoptotic activity of th/Diap1 by directly inducing the degradation of th/Diap1.</text>
</comment>
<dbReference type="GO" id="GO:0007005">
    <property type="term" value="P:mitochondrion organization"/>
    <property type="evidence" value="ECO:0007669"/>
    <property type="project" value="UniProtKB-ARBA"/>
</dbReference>
<keyword evidence="8" id="KW-0812">Transmembrane</keyword>
<keyword evidence="14" id="KW-0496">Mitochondrion</keyword>
<evidence type="ECO:0000256" key="3">
    <source>
        <dbReference type="ARBA" id="ARBA00004375"/>
    </source>
</evidence>
<keyword evidence="13" id="KW-1133">Transmembrane helix</keyword>
<dbReference type="CDD" id="cd06785">
    <property type="entry name" value="cpPDZ_HtrA-like"/>
    <property type="match status" value="1"/>
</dbReference>
<evidence type="ECO:0000256" key="8">
    <source>
        <dbReference type="ARBA" id="ARBA00022692"/>
    </source>
</evidence>
<dbReference type="OrthoDB" id="4217619at2759"/>
<protein>
    <recommendedName>
        <fullName evidence="6">Serine protease HTRA2, mitochondrial</fullName>
        <ecNumber evidence="5">3.4.21.108</ecNumber>
    </recommendedName>
    <alternativeName>
        <fullName evidence="17">High temperature requirement protein A2</fullName>
    </alternativeName>
</protein>
<comment type="caution">
    <text evidence="21">The sequence shown here is derived from an EMBL/GenBank/DDBJ whole genome shotgun (WGS) entry which is preliminary data.</text>
</comment>
<dbReference type="SUPFAM" id="SSF50156">
    <property type="entry name" value="PDZ domain-like"/>
    <property type="match status" value="1"/>
</dbReference>
<feature type="region of interest" description="Disordered" evidence="19">
    <location>
        <begin position="114"/>
        <end position="133"/>
    </location>
</feature>
<comment type="subcellular location">
    <subcellularLocation>
        <location evidence="3">Mitochondrion intermembrane space</location>
        <topology evidence="3">Single-pass membrane protein</topology>
    </subcellularLocation>
    <subcellularLocation>
        <location evidence="2">Mitochondrion membrane</location>
        <topology evidence="2">Single-pass membrane protein</topology>
    </subcellularLocation>
</comment>
<dbReference type="Gene3D" id="2.30.42.10">
    <property type="match status" value="1"/>
</dbReference>
<dbReference type="GO" id="GO:0005758">
    <property type="term" value="C:mitochondrial intermembrane space"/>
    <property type="evidence" value="ECO:0007669"/>
    <property type="project" value="UniProtKB-SubCell"/>
</dbReference>
<dbReference type="GO" id="GO:0004252">
    <property type="term" value="F:serine-type endopeptidase activity"/>
    <property type="evidence" value="ECO:0007669"/>
    <property type="project" value="InterPro"/>
</dbReference>
<evidence type="ECO:0000256" key="4">
    <source>
        <dbReference type="ARBA" id="ARBA00010541"/>
    </source>
</evidence>
<comment type="catalytic activity">
    <reaction evidence="1">
        <text>Cleavage of non-polar aliphatic amino-acids at the P1 position, with a preference for Val, Ile and Met. At the P2 and P3 positions, Arg is selected most strongly with a secondary preference for other hydrophilic residues.</text>
        <dbReference type="EC" id="3.4.21.108"/>
    </reaction>
</comment>
<evidence type="ECO:0000256" key="16">
    <source>
        <dbReference type="ARBA" id="ARBA00023145"/>
    </source>
</evidence>
<keyword evidence="11" id="KW-0720">Serine protease</keyword>
<evidence type="ECO:0000256" key="1">
    <source>
        <dbReference type="ARBA" id="ARBA00001760"/>
    </source>
</evidence>
<dbReference type="InterPro" id="IPR036034">
    <property type="entry name" value="PDZ_sf"/>
</dbReference>
<keyword evidence="12" id="KW-0809">Transit peptide</keyword>
<keyword evidence="7 21" id="KW-0645">Protease</keyword>
<organism evidence="21 22">
    <name type="scientific">Amphibalanus amphitrite</name>
    <name type="common">Striped barnacle</name>
    <name type="synonym">Balanus amphitrite</name>
    <dbReference type="NCBI Taxonomy" id="1232801"/>
    <lineage>
        <taxon>Eukaryota</taxon>
        <taxon>Metazoa</taxon>
        <taxon>Ecdysozoa</taxon>
        <taxon>Arthropoda</taxon>
        <taxon>Crustacea</taxon>
        <taxon>Multicrustacea</taxon>
        <taxon>Cirripedia</taxon>
        <taxon>Thoracica</taxon>
        <taxon>Thoracicalcarea</taxon>
        <taxon>Balanomorpha</taxon>
        <taxon>Balanoidea</taxon>
        <taxon>Balanidae</taxon>
        <taxon>Amphibalaninae</taxon>
        <taxon>Amphibalanus</taxon>
    </lineage>
</organism>
<evidence type="ECO:0000256" key="13">
    <source>
        <dbReference type="ARBA" id="ARBA00022989"/>
    </source>
</evidence>
<keyword evidence="10" id="KW-0378">Hydrolase</keyword>
<dbReference type="PANTHER" id="PTHR22939">
    <property type="entry name" value="SERINE PROTEASE FAMILY S1C HTRA-RELATED"/>
    <property type="match status" value="1"/>
</dbReference>
<dbReference type="InterPro" id="IPR001940">
    <property type="entry name" value="Peptidase_S1C"/>
</dbReference>
<evidence type="ECO:0000256" key="2">
    <source>
        <dbReference type="ARBA" id="ARBA00004304"/>
    </source>
</evidence>
<reference evidence="21 22" key="1">
    <citation type="submission" date="2019-07" db="EMBL/GenBank/DDBJ databases">
        <title>Draft genome assembly of a fouling barnacle, Amphibalanus amphitrite (Darwin, 1854): The first reference genome for Thecostraca.</title>
        <authorList>
            <person name="Kim W."/>
        </authorList>
    </citation>
    <scope>NUCLEOTIDE SEQUENCE [LARGE SCALE GENOMIC DNA]</scope>
    <source>
        <strain evidence="21">SNU_AA5</strain>
        <tissue evidence="21">Soma without cirri and trophi</tissue>
    </source>
</reference>
<dbReference type="GO" id="GO:0031966">
    <property type="term" value="C:mitochondrial membrane"/>
    <property type="evidence" value="ECO:0007669"/>
    <property type="project" value="UniProtKB-SubCell"/>
</dbReference>
<dbReference type="FunFam" id="2.40.10.120:FF:000004">
    <property type="entry name" value="Serine protease HTRA2, mitochondrial"/>
    <property type="match status" value="1"/>
</dbReference>
<dbReference type="InterPro" id="IPR009003">
    <property type="entry name" value="Peptidase_S1_PA"/>
</dbReference>
<evidence type="ECO:0000256" key="18">
    <source>
        <dbReference type="ARBA" id="ARBA00035606"/>
    </source>
</evidence>
<evidence type="ECO:0000256" key="19">
    <source>
        <dbReference type="SAM" id="MobiDB-lite"/>
    </source>
</evidence>
<dbReference type="GO" id="GO:0043065">
    <property type="term" value="P:positive regulation of apoptotic process"/>
    <property type="evidence" value="ECO:0007669"/>
    <property type="project" value="TreeGrafter"/>
</dbReference>
<dbReference type="PROSITE" id="PS50106">
    <property type="entry name" value="PDZ"/>
    <property type="match status" value="1"/>
</dbReference>
<dbReference type="InterPro" id="IPR001478">
    <property type="entry name" value="PDZ"/>
</dbReference>
<dbReference type="EC" id="3.4.21.108" evidence="5"/>
<feature type="region of interest" description="Disordered" evidence="19">
    <location>
        <begin position="50"/>
        <end position="71"/>
    </location>
</feature>
<evidence type="ECO:0000256" key="14">
    <source>
        <dbReference type="ARBA" id="ARBA00023128"/>
    </source>
</evidence>
<dbReference type="SUPFAM" id="SSF50494">
    <property type="entry name" value="Trypsin-like serine proteases"/>
    <property type="match status" value="1"/>
</dbReference>
<proteinExistence type="inferred from homology"/>
<dbReference type="Pfam" id="PF13365">
    <property type="entry name" value="Trypsin_2"/>
    <property type="match status" value="1"/>
</dbReference>
<dbReference type="GO" id="GO:0006915">
    <property type="term" value="P:apoptotic process"/>
    <property type="evidence" value="ECO:0007669"/>
    <property type="project" value="UniProtKB-KW"/>
</dbReference>
<gene>
    <name evidence="21" type="primary">HtrA2_2</name>
    <name evidence="21" type="ORF">FJT64_001711</name>
</gene>
<keyword evidence="16" id="KW-0865">Zymogen</keyword>
<dbReference type="PRINTS" id="PR00834">
    <property type="entry name" value="PROTEASES2C"/>
</dbReference>
<dbReference type="Pfam" id="PF17820">
    <property type="entry name" value="PDZ_6"/>
    <property type="match status" value="1"/>
</dbReference>
<evidence type="ECO:0000313" key="21">
    <source>
        <dbReference type="EMBL" id="KAF0312970.1"/>
    </source>
</evidence>
<feature type="compositionally biased region" description="Basic and acidic residues" evidence="19">
    <location>
        <begin position="51"/>
        <end position="64"/>
    </location>
</feature>
<accession>A0A6A4X9Q8</accession>
<name>A0A6A4X9Q8_AMPAM</name>